<accession>A0A401RQ40</accession>
<evidence type="ECO:0000313" key="3">
    <source>
        <dbReference type="Proteomes" id="UP000287033"/>
    </source>
</evidence>
<feature type="region of interest" description="Disordered" evidence="1">
    <location>
        <begin position="130"/>
        <end position="166"/>
    </location>
</feature>
<dbReference type="AlphaFoldDB" id="A0A401RQ40"/>
<organism evidence="2 3">
    <name type="scientific">Chiloscyllium punctatum</name>
    <name type="common">Brownbanded bambooshark</name>
    <name type="synonym">Hemiscyllium punctatum</name>
    <dbReference type="NCBI Taxonomy" id="137246"/>
    <lineage>
        <taxon>Eukaryota</taxon>
        <taxon>Metazoa</taxon>
        <taxon>Chordata</taxon>
        <taxon>Craniata</taxon>
        <taxon>Vertebrata</taxon>
        <taxon>Chondrichthyes</taxon>
        <taxon>Elasmobranchii</taxon>
        <taxon>Galeomorphii</taxon>
        <taxon>Galeoidea</taxon>
        <taxon>Orectolobiformes</taxon>
        <taxon>Hemiscylliidae</taxon>
        <taxon>Chiloscyllium</taxon>
    </lineage>
</organism>
<keyword evidence="3" id="KW-1185">Reference proteome</keyword>
<gene>
    <name evidence="2" type="ORF">chiPu_0018884</name>
</gene>
<feature type="compositionally biased region" description="Basic residues" evidence="1">
    <location>
        <begin position="136"/>
        <end position="147"/>
    </location>
</feature>
<sequence>MVTGEVALLRELEVRFAGCKFINKSIASILKTKTPKQISGKRRLLANTPMEVKTISEPTTGIDSHDSEAESVQENSDDQAQCQRASRRTPASILKHRDVDDQFTQAEELLSTRNDLDTLALGIGRVESITNLPMNSRKRQDKHKRPQKDRAKKDKRTGSNTGVKQRWAARKALFRATQQLYKSNRCQLAREIMGAPTSSACPLSKEELET</sequence>
<dbReference type="Proteomes" id="UP000287033">
    <property type="component" value="Unassembled WGS sequence"/>
</dbReference>
<protein>
    <submittedName>
        <fullName evidence="2">Uncharacterized protein</fullName>
    </submittedName>
</protein>
<proteinExistence type="predicted"/>
<comment type="caution">
    <text evidence="2">The sequence shown here is derived from an EMBL/GenBank/DDBJ whole genome shotgun (WGS) entry which is preliminary data.</text>
</comment>
<reference evidence="2 3" key="1">
    <citation type="journal article" date="2018" name="Nat. Ecol. Evol.">
        <title>Shark genomes provide insights into elasmobranch evolution and the origin of vertebrates.</title>
        <authorList>
            <person name="Hara Y"/>
            <person name="Yamaguchi K"/>
            <person name="Onimaru K"/>
            <person name="Kadota M"/>
            <person name="Koyanagi M"/>
            <person name="Keeley SD"/>
            <person name="Tatsumi K"/>
            <person name="Tanaka K"/>
            <person name="Motone F"/>
            <person name="Kageyama Y"/>
            <person name="Nozu R"/>
            <person name="Adachi N"/>
            <person name="Nishimura O"/>
            <person name="Nakagawa R"/>
            <person name="Tanegashima C"/>
            <person name="Kiyatake I"/>
            <person name="Matsumoto R"/>
            <person name="Murakumo K"/>
            <person name="Nishida K"/>
            <person name="Terakita A"/>
            <person name="Kuratani S"/>
            <person name="Sato K"/>
            <person name="Hyodo S Kuraku.S."/>
        </authorList>
    </citation>
    <scope>NUCLEOTIDE SEQUENCE [LARGE SCALE GENOMIC DNA]</scope>
</reference>
<feature type="region of interest" description="Disordered" evidence="1">
    <location>
        <begin position="54"/>
        <end position="90"/>
    </location>
</feature>
<evidence type="ECO:0000256" key="1">
    <source>
        <dbReference type="SAM" id="MobiDB-lite"/>
    </source>
</evidence>
<dbReference type="EMBL" id="BEZZ01001730">
    <property type="protein sequence ID" value="GCC20325.1"/>
    <property type="molecule type" value="Genomic_DNA"/>
</dbReference>
<name>A0A401RQ40_CHIPU</name>
<evidence type="ECO:0000313" key="2">
    <source>
        <dbReference type="EMBL" id="GCC20325.1"/>
    </source>
</evidence>